<sequence length="1167" mass="131049">MRETFYVTFSLFVILDVLQQLYAVDVPKFTDFYFSVEPTNVIAIRDQSAQFDCAVFVGDLTANGEITPTIEWIKDGQKLNLQDDNRRLIQKNGSLLISPVHSGGTDMGFYQCQATVPELGTLVSRKAYLHIAHLSKTFRTEPQDLSVYLYDAAMFGCVIDGVPKPNISWYKDRIPLQEKKNVRVHLDGVLEIYPVQFNDFGSYHCLAENVDKKMSSRMAKLEQNANVEVILNGLPPSFVYTPEDTHAEAGSTVTLFCGANGRDTQQKEPSITWLKDGNAIDFKQAQGRLEIVGRGSLKIYSANEADSGTYTCRAENLWTQMIQMQVLLCLVVPPKFHQQPLNRIAHKNSDIEFKCDIIGSPQPEVVWMKDGQLLKPSDYFHIIEKKHLRILGLMESDAGMYQCFGNNSVGNVQASVQLMVVNQNVPLPPTTTRNYRLPTYLGGNIGNEINLPSEPKDLQAVIVSKDFVTLKWNDPEKSGLEKTGPLNEGSLVYSVFWKDKDSERERVLNTTLNEANIQHLKPDTSYEFRIRTYNNNGPSPSFARLSITTERDIDVPTPPTNVRAEAKSPESIRVSWDEPVQPKGKITKYKLMYYMKGDAQEHRIEIIKTNHMLQGLKTFKEYSISVVAFNENGEGGRSDEIEARTLSDRPSDIPQNVTLEAASATSLILRWEPPPEETRNGLITGYKIRFKKKTDMRSRTVTTDGNRRLYALVNLEKNTQYQVKIAPINVNGTGPYTNKLRATTFRDDLDESVVPTTPRKLRVTSYATSIRVSWTAPEPESKIMVRGYTLGYGKGIADVYMEVLGPDVNVFTIESLEPNAEYVITVRAYNKKGDGPPKYQTAKTSEAEVVEHLTPMMPPVGLKTIVLSSSTVLLTWTDTSLGSSQRNTDNRFYTVRYTPLQGSGRRNRDVNSTGLNCHIDNLKPYTKYEFSVKVIKGRRQSTWSMSVLNTTEEAGPGSAPRDLTTISIEKNPKAVRLNWQPPITPNGQITGYLIFYTTDPNLEDVDWVVEGVLPGERLTTTIKGLTPDTTYYFKMQTRNSKGYGPISPTVIYKTPKSDGTGGGKINPEYPPDFENQFNTDNFPPKDYFPPVQPEGQEPNKADEGKDKSRGLSTNIIIIIIASVVGAVFCVVIIVVAIVFCRRRDYGERGKRPPQGTQSPSKNQDRKI</sequence>
<dbReference type="SUPFAM" id="SSF48726">
    <property type="entry name" value="Immunoglobulin"/>
    <property type="match status" value="4"/>
</dbReference>
<dbReference type="PROSITE" id="PS50835">
    <property type="entry name" value="IG_LIKE"/>
    <property type="match status" value="4"/>
</dbReference>
<dbReference type="SMART" id="SM00408">
    <property type="entry name" value="IGc2"/>
    <property type="match status" value="4"/>
</dbReference>
<keyword evidence="9" id="KW-0732">Signal</keyword>
<dbReference type="CDD" id="cd00063">
    <property type="entry name" value="FN3"/>
    <property type="match status" value="6"/>
</dbReference>
<dbReference type="GO" id="GO:0098609">
    <property type="term" value="P:cell-cell adhesion"/>
    <property type="evidence" value="ECO:0007669"/>
    <property type="project" value="TreeGrafter"/>
</dbReference>
<organism evidence="12 13">
    <name type="scientific">Mytilus edulis</name>
    <name type="common">Blue mussel</name>
    <dbReference type="NCBI Taxonomy" id="6550"/>
    <lineage>
        <taxon>Eukaryota</taxon>
        <taxon>Metazoa</taxon>
        <taxon>Spiralia</taxon>
        <taxon>Lophotrochozoa</taxon>
        <taxon>Mollusca</taxon>
        <taxon>Bivalvia</taxon>
        <taxon>Autobranchia</taxon>
        <taxon>Pteriomorphia</taxon>
        <taxon>Mytilida</taxon>
        <taxon>Mytiloidea</taxon>
        <taxon>Mytilidae</taxon>
        <taxon>Mytilinae</taxon>
        <taxon>Mytilus</taxon>
    </lineage>
</organism>
<feature type="domain" description="Ig-like" evidence="10">
    <location>
        <begin position="334"/>
        <end position="419"/>
    </location>
</feature>
<feature type="signal peptide" evidence="9">
    <location>
        <begin position="1"/>
        <end position="23"/>
    </location>
</feature>
<accession>A0A8S3VFF1</accession>
<evidence type="ECO:0000256" key="8">
    <source>
        <dbReference type="SAM" id="Phobius"/>
    </source>
</evidence>
<dbReference type="FunFam" id="2.60.40.10:FF:000028">
    <property type="entry name" value="Neuronal cell adhesion molecule"/>
    <property type="match status" value="2"/>
</dbReference>
<dbReference type="InterPro" id="IPR003961">
    <property type="entry name" value="FN3_dom"/>
</dbReference>
<dbReference type="SMART" id="SM00409">
    <property type="entry name" value="IG"/>
    <property type="match status" value="4"/>
</dbReference>
<keyword evidence="4" id="KW-1015">Disulfide bond</keyword>
<dbReference type="SUPFAM" id="SSF49265">
    <property type="entry name" value="Fibronectin type III"/>
    <property type="match status" value="4"/>
</dbReference>
<dbReference type="InterPro" id="IPR003599">
    <property type="entry name" value="Ig_sub"/>
</dbReference>
<feature type="domain" description="Fibronectin type-III" evidence="11">
    <location>
        <begin position="558"/>
        <end position="648"/>
    </location>
</feature>
<dbReference type="SMART" id="SM00060">
    <property type="entry name" value="FN3"/>
    <property type="match status" value="6"/>
</dbReference>
<dbReference type="PRINTS" id="PR00014">
    <property type="entry name" value="FNTYPEIII"/>
</dbReference>
<keyword evidence="5" id="KW-0325">Glycoprotein</keyword>
<keyword evidence="8" id="KW-1133">Transmembrane helix</keyword>
<proteinExistence type="predicted"/>
<evidence type="ECO:0000256" key="1">
    <source>
        <dbReference type="ARBA" id="ARBA00004370"/>
    </source>
</evidence>
<keyword evidence="3 8" id="KW-0472">Membrane</keyword>
<feature type="domain" description="Fibronectin type-III" evidence="11">
    <location>
        <begin position="754"/>
        <end position="848"/>
    </location>
</feature>
<dbReference type="InterPro" id="IPR007110">
    <property type="entry name" value="Ig-like_dom"/>
</dbReference>
<comment type="caution">
    <text evidence="12">The sequence shown here is derived from an EMBL/GenBank/DDBJ whole genome shotgun (WGS) entry which is preliminary data.</text>
</comment>
<dbReference type="InterPro" id="IPR003598">
    <property type="entry name" value="Ig_sub2"/>
</dbReference>
<evidence type="ECO:0000259" key="11">
    <source>
        <dbReference type="PROSITE" id="PS50853"/>
    </source>
</evidence>
<keyword evidence="8" id="KW-0812">Transmembrane</keyword>
<feature type="compositionally biased region" description="Basic and acidic residues" evidence="7">
    <location>
        <begin position="1097"/>
        <end position="1107"/>
    </location>
</feature>
<keyword evidence="6" id="KW-0393">Immunoglobulin domain</keyword>
<dbReference type="PANTHER" id="PTHR44170:SF54">
    <property type="entry name" value="FI24025P1"/>
    <property type="match status" value="1"/>
</dbReference>
<keyword evidence="13" id="KW-1185">Reference proteome</keyword>
<dbReference type="InterPro" id="IPR013783">
    <property type="entry name" value="Ig-like_fold"/>
</dbReference>
<feature type="transmembrane region" description="Helical" evidence="8">
    <location>
        <begin position="1115"/>
        <end position="1140"/>
    </location>
</feature>
<feature type="domain" description="Ig-like" evidence="10">
    <location>
        <begin position="27"/>
        <end position="115"/>
    </location>
</feature>
<dbReference type="Pfam" id="PF00041">
    <property type="entry name" value="fn3"/>
    <property type="match status" value="6"/>
</dbReference>
<reference evidence="12" key="1">
    <citation type="submission" date="2021-03" db="EMBL/GenBank/DDBJ databases">
        <authorList>
            <person name="Bekaert M."/>
        </authorList>
    </citation>
    <scope>NUCLEOTIDE SEQUENCE</scope>
</reference>
<dbReference type="FunFam" id="2.60.40.10:FF:000004">
    <property type="entry name" value="DCC isoform 1"/>
    <property type="match status" value="1"/>
</dbReference>
<dbReference type="InterPro" id="IPR013098">
    <property type="entry name" value="Ig_I-set"/>
</dbReference>
<dbReference type="Pfam" id="PF07679">
    <property type="entry name" value="I-set"/>
    <property type="match status" value="3"/>
</dbReference>
<feature type="domain" description="Fibronectin type-III" evidence="11">
    <location>
        <begin position="454"/>
        <end position="552"/>
    </location>
</feature>
<evidence type="ECO:0000256" key="6">
    <source>
        <dbReference type="ARBA" id="ARBA00023319"/>
    </source>
</evidence>
<evidence type="ECO:0000259" key="10">
    <source>
        <dbReference type="PROSITE" id="PS50835"/>
    </source>
</evidence>
<dbReference type="Proteomes" id="UP000683360">
    <property type="component" value="Unassembled WGS sequence"/>
</dbReference>
<evidence type="ECO:0000256" key="2">
    <source>
        <dbReference type="ARBA" id="ARBA00022737"/>
    </source>
</evidence>
<evidence type="ECO:0000256" key="7">
    <source>
        <dbReference type="SAM" id="MobiDB-lite"/>
    </source>
</evidence>
<evidence type="ECO:0000256" key="5">
    <source>
        <dbReference type="ARBA" id="ARBA00023180"/>
    </source>
</evidence>
<gene>
    <name evidence="12" type="ORF">MEDL_66849</name>
</gene>
<dbReference type="EMBL" id="CAJPWZ010003271">
    <property type="protein sequence ID" value="CAG2255426.1"/>
    <property type="molecule type" value="Genomic_DNA"/>
</dbReference>
<name>A0A8S3VFF1_MYTED</name>
<dbReference type="InterPro" id="IPR036179">
    <property type="entry name" value="Ig-like_dom_sf"/>
</dbReference>
<dbReference type="FunFam" id="2.60.40.10:FF:000101">
    <property type="entry name" value="Neogenin isoform 1"/>
    <property type="match status" value="1"/>
</dbReference>
<feature type="region of interest" description="Disordered" evidence="7">
    <location>
        <begin position="1146"/>
        <end position="1167"/>
    </location>
</feature>
<dbReference type="GO" id="GO:0016020">
    <property type="term" value="C:membrane"/>
    <property type="evidence" value="ECO:0007669"/>
    <property type="project" value="UniProtKB-SubCell"/>
</dbReference>
<evidence type="ECO:0000256" key="4">
    <source>
        <dbReference type="ARBA" id="ARBA00023157"/>
    </source>
</evidence>
<feature type="domain" description="Ig-like" evidence="10">
    <location>
        <begin position="117"/>
        <end position="222"/>
    </location>
</feature>
<protein>
    <submittedName>
        <fullName evidence="12">NEO1</fullName>
    </submittedName>
</protein>
<dbReference type="InterPro" id="IPR036116">
    <property type="entry name" value="FN3_sf"/>
</dbReference>
<evidence type="ECO:0000313" key="13">
    <source>
        <dbReference type="Proteomes" id="UP000683360"/>
    </source>
</evidence>
<dbReference type="FunFam" id="2.60.40.10:FF:000189">
    <property type="entry name" value="Neogenin isoform 3"/>
    <property type="match status" value="1"/>
</dbReference>
<evidence type="ECO:0000256" key="3">
    <source>
        <dbReference type="ARBA" id="ARBA00023136"/>
    </source>
</evidence>
<dbReference type="Pfam" id="PF13927">
    <property type="entry name" value="Ig_3"/>
    <property type="match status" value="1"/>
</dbReference>
<evidence type="ECO:0000256" key="9">
    <source>
        <dbReference type="SAM" id="SignalP"/>
    </source>
</evidence>
<evidence type="ECO:0000313" key="12">
    <source>
        <dbReference type="EMBL" id="CAG2255426.1"/>
    </source>
</evidence>
<feature type="domain" description="Fibronectin type-III" evidence="11">
    <location>
        <begin position="858"/>
        <end position="954"/>
    </location>
</feature>
<feature type="domain" description="Ig-like" evidence="10">
    <location>
        <begin position="236"/>
        <end position="316"/>
    </location>
</feature>
<dbReference type="OrthoDB" id="114660at2759"/>
<feature type="region of interest" description="Disordered" evidence="7">
    <location>
        <begin position="1054"/>
        <end position="1107"/>
    </location>
</feature>
<dbReference type="FunFam" id="2.60.40.10:FF:000133">
    <property type="entry name" value="Neogenin isoform 1"/>
    <property type="match status" value="1"/>
</dbReference>
<dbReference type="PANTHER" id="PTHR44170">
    <property type="entry name" value="PROTEIN SIDEKICK"/>
    <property type="match status" value="1"/>
</dbReference>
<dbReference type="AlphaFoldDB" id="A0A8S3VFF1"/>
<feature type="chain" id="PRO_5035840754" evidence="9">
    <location>
        <begin position="24"/>
        <end position="1167"/>
    </location>
</feature>
<feature type="domain" description="Fibronectin type-III" evidence="11">
    <location>
        <begin position="653"/>
        <end position="747"/>
    </location>
</feature>
<dbReference type="CDD" id="cd00096">
    <property type="entry name" value="Ig"/>
    <property type="match status" value="1"/>
</dbReference>
<feature type="domain" description="Fibronectin type-III" evidence="11">
    <location>
        <begin position="959"/>
        <end position="1057"/>
    </location>
</feature>
<dbReference type="Gene3D" id="2.60.40.10">
    <property type="entry name" value="Immunoglobulins"/>
    <property type="match status" value="10"/>
</dbReference>
<dbReference type="PROSITE" id="PS50853">
    <property type="entry name" value="FN3"/>
    <property type="match status" value="6"/>
</dbReference>
<keyword evidence="2" id="KW-0677">Repeat</keyword>
<comment type="subcellular location">
    <subcellularLocation>
        <location evidence="1">Membrane</location>
    </subcellularLocation>
</comment>